<dbReference type="InterPro" id="IPR036271">
    <property type="entry name" value="Tet_transcr_reg_TetR-rel_C_sf"/>
</dbReference>
<dbReference type="OrthoDB" id="9798857at2"/>
<reference evidence="4 5" key="1">
    <citation type="submission" date="2019-03" db="EMBL/GenBank/DDBJ databases">
        <title>Comparative insights into the high quality Complete genome sequence of highly metal resistant Cupriavidus metallidurans strain BS1 isolated from a gold-copper mine.</title>
        <authorList>
            <person name="Mazhar H.S."/>
            <person name="Rensing C."/>
        </authorList>
    </citation>
    <scope>NUCLEOTIDE SEQUENCE [LARGE SCALE GENOMIC DNA]</scope>
    <source>
        <strain evidence="4 5">BS1</strain>
    </source>
</reference>
<keyword evidence="1" id="KW-0805">Transcription regulation</keyword>
<dbReference type="PANTHER" id="PTHR47506:SF7">
    <property type="entry name" value="TRANSCRIPTIONAL REGULATORY PROTEIN"/>
    <property type="match status" value="1"/>
</dbReference>
<dbReference type="PANTHER" id="PTHR47506">
    <property type="entry name" value="TRANSCRIPTIONAL REGULATORY PROTEIN"/>
    <property type="match status" value="1"/>
</dbReference>
<dbReference type="Pfam" id="PF00440">
    <property type="entry name" value="TetR_N"/>
    <property type="match status" value="1"/>
</dbReference>
<dbReference type="AlphaFoldDB" id="A0A2L0X1R5"/>
<dbReference type="RefSeq" id="WP_017513111.1">
    <property type="nucleotide sequence ID" value="NZ_CP026544.1"/>
</dbReference>
<evidence type="ECO:0000313" key="4">
    <source>
        <dbReference type="EMBL" id="QBP12831.1"/>
    </source>
</evidence>
<dbReference type="InterPro" id="IPR001647">
    <property type="entry name" value="HTH_TetR"/>
</dbReference>
<dbReference type="SUPFAM" id="SSF48498">
    <property type="entry name" value="Tetracyclin repressor-like, C-terminal domain"/>
    <property type="match status" value="1"/>
</dbReference>
<evidence type="ECO:0000313" key="5">
    <source>
        <dbReference type="Proteomes" id="UP000253772"/>
    </source>
</evidence>
<sequence>MARASRAVAEQHKAAIEAASARLFREHGLHGVSVAQVMADAGLTHGGFYGHFPSRDALVARACALAFEESATRWRQRIDQAQGDRKAARRNLVVQYLSTTHRDAAGRGCAASALAGDVAREASDKPVHDAYLHGLKSLIDIWQSTAPDGDDAASDSALVDLATLVGAITIARATRGDALSDDILAAARDRLLASHKPTDA</sequence>
<dbReference type="SUPFAM" id="SSF46689">
    <property type="entry name" value="Homeodomain-like"/>
    <property type="match status" value="1"/>
</dbReference>
<dbReference type="InterPro" id="IPR009057">
    <property type="entry name" value="Homeodomain-like_sf"/>
</dbReference>
<organism evidence="4 5">
    <name type="scientific">Cupriavidus metallidurans</name>
    <dbReference type="NCBI Taxonomy" id="119219"/>
    <lineage>
        <taxon>Bacteria</taxon>
        <taxon>Pseudomonadati</taxon>
        <taxon>Pseudomonadota</taxon>
        <taxon>Betaproteobacteria</taxon>
        <taxon>Burkholderiales</taxon>
        <taxon>Burkholderiaceae</taxon>
        <taxon>Cupriavidus</taxon>
    </lineage>
</organism>
<evidence type="ECO:0000256" key="3">
    <source>
        <dbReference type="ARBA" id="ARBA00023163"/>
    </source>
</evidence>
<keyword evidence="2" id="KW-0238">DNA-binding</keyword>
<dbReference type="Proteomes" id="UP000253772">
    <property type="component" value="Chromosome c2"/>
</dbReference>
<dbReference type="EMBL" id="CP037901">
    <property type="protein sequence ID" value="QBP12831.1"/>
    <property type="molecule type" value="Genomic_DNA"/>
</dbReference>
<evidence type="ECO:0000256" key="2">
    <source>
        <dbReference type="ARBA" id="ARBA00023125"/>
    </source>
</evidence>
<dbReference type="Gene3D" id="1.10.357.10">
    <property type="entry name" value="Tetracycline Repressor, domain 2"/>
    <property type="match status" value="1"/>
</dbReference>
<dbReference type="GO" id="GO:0003677">
    <property type="term" value="F:DNA binding"/>
    <property type="evidence" value="ECO:0007669"/>
    <property type="project" value="UniProtKB-UniRule"/>
</dbReference>
<proteinExistence type="predicted"/>
<dbReference type="PROSITE" id="PS50977">
    <property type="entry name" value="HTH_TETR_2"/>
    <property type="match status" value="1"/>
</dbReference>
<keyword evidence="3" id="KW-0804">Transcription</keyword>
<dbReference type="Gene3D" id="1.10.10.60">
    <property type="entry name" value="Homeodomain-like"/>
    <property type="match status" value="1"/>
</dbReference>
<evidence type="ECO:0000256" key="1">
    <source>
        <dbReference type="ARBA" id="ARBA00023015"/>
    </source>
</evidence>
<dbReference type="PRINTS" id="PR00455">
    <property type="entry name" value="HTHTETR"/>
</dbReference>
<protein>
    <submittedName>
        <fullName evidence="4">TetR/AcrR family transcriptional regulator</fullName>
    </submittedName>
</protein>
<name>A0A2L0X1R5_9BURK</name>
<accession>A0A2L0X1R5</accession>
<gene>
    <name evidence="4" type="ORF">DDF84_024490</name>
</gene>